<evidence type="ECO:0000313" key="4">
    <source>
        <dbReference type="Proteomes" id="UP001239680"/>
    </source>
</evidence>
<comment type="caution">
    <text evidence="3">The sequence shown here is derived from an EMBL/GenBank/DDBJ whole genome shotgun (WGS) entry which is preliminary data.</text>
</comment>
<name>A0ABU0VXB1_9RHOB</name>
<dbReference type="PROSITE" id="PS51781">
    <property type="entry name" value="SH3B"/>
    <property type="match status" value="1"/>
</dbReference>
<feature type="domain" description="SH3b" evidence="2">
    <location>
        <begin position="146"/>
        <end position="211"/>
    </location>
</feature>
<dbReference type="EMBL" id="JAVDBT010000007">
    <property type="protein sequence ID" value="MDQ2066399.1"/>
    <property type="molecule type" value="Genomic_DNA"/>
</dbReference>
<sequence>MFRLIVLLAVGLFLTLLIAGADRGQLRPGLAQAVASGEQIVILEPLATSVPVVEAAEQPPSAPDLGPAVEIADAPAIGSYDAPLAAADPAAPAPAATPLTPAPEPVFSLSTLPTTRMTPAAAPIEQPTEDPFANTGAPETSLPPSGDVWYVTAEMVNVREGPNTDSSVIDKLVMGEAVMVSFAEGSEWAKVQIEGDGLAGYVAMRFLSPTAP</sequence>
<evidence type="ECO:0000313" key="3">
    <source>
        <dbReference type="EMBL" id="MDQ2066399.1"/>
    </source>
</evidence>
<organism evidence="3 4">
    <name type="scientific">Pseudogemmobacter lacusdianii</name>
    <dbReference type="NCBI Taxonomy" id="3069608"/>
    <lineage>
        <taxon>Bacteria</taxon>
        <taxon>Pseudomonadati</taxon>
        <taxon>Pseudomonadota</taxon>
        <taxon>Alphaproteobacteria</taxon>
        <taxon>Rhodobacterales</taxon>
        <taxon>Paracoccaceae</taxon>
        <taxon>Pseudogemmobacter</taxon>
    </lineage>
</organism>
<evidence type="ECO:0000259" key="2">
    <source>
        <dbReference type="PROSITE" id="PS51781"/>
    </source>
</evidence>
<dbReference type="Gene3D" id="2.30.30.40">
    <property type="entry name" value="SH3 Domains"/>
    <property type="match status" value="1"/>
</dbReference>
<evidence type="ECO:0000256" key="1">
    <source>
        <dbReference type="SAM" id="MobiDB-lite"/>
    </source>
</evidence>
<dbReference type="Pfam" id="PF08239">
    <property type="entry name" value="SH3_3"/>
    <property type="match status" value="1"/>
</dbReference>
<feature type="compositionally biased region" description="Low complexity" evidence="1">
    <location>
        <begin position="88"/>
        <end position="99"/>
    </location>
</feature>
<keyword evidence="4" id="KW-1185">Reference proteome</keyword>
<dbReference type="Proteomes" id="UP001239680">
    <property type="component" value="Unassembled WGS sequence"/>
</dbReference>
<dbReference type="InterPro" id="IPR003646">
    <property type="entry name" value="SH3-like_bac-type"/>
</dbReference>
<reference evidence="3 4" key="1">
    <citation type="submission" date="2023-08" db="EMBL/GenBank/DDBJ databases">
        <title>Characterization of two Paracoccaceae strains isolated from Phycosphere and proposal of Xinfangfangia lacusdiani sp. nov.</title>
        <authorList>
            <person name="Deng Y."/>
            <person name="Zhang Y.Q."/>
        </authorList>
    </citation>
    <scope>NUCLEOTIDE SEQUENCE [LARGE SCALE GENOMIC DNA]</scope>
    <source>
        <strain evidence="3 4">CPCC 101601</strain>
    </source>
</reference>
<protein>
    <submittedName>
        <fullName evidence="3">SH3 domain-containing protein</fullName>
    </submittedName>
</protein>
<dbReference type="RefSeq" id="WP_306680100.1">
    <property type="nucleotide sequence ID" value="NZ_JAVDBT010000007.1"/>
</dbReference>
<gene>
    <name evidence="3" type="ORF">Q9295_08445</name>
</gene>
<accession>A0ABU0VXB1</accession>
<feature type="region of interest" description="Disordered" evidence="1">
    <location>
        <begin position="125"/>
        <end position="145"/>
    </location>
</feature>
<proteinExistence type="predicted"/>
<feature type="region of interest" description="Disordered" evidence="1">
    <location>
        <begin position="88"/>
        <end position="110"/>
    </location>
</feature>